<dbReference type="CDD" id="cd00063">
    <property type="entry name" value="FN3"/>
    <property type="match status" value="1"/>
</dbReference>
<dbReference type="Proteomes" id="UP000199116">
    <property type="component" value="Unassembled WGS sequence"/>
</dbReference>
<evidence type="ECO:0000259" key="1">
    <source>
        <dbReference type="PROSITE" id="PS50853"/>
    </source>
</evidence>
<name>A0A1I2Q080_9FLAO</name>
<dbReference type="EMBL" id="FOOH01000039">
    <property type="protein sequence ID" value="SFG21688.1"/>
    <property type="molecule type" value="Genomic_DNA"/>
</dbReference>
<dbReference type="InterPro" id="IPR013783">
    <property type="entry name" value="Ig-like_fold"/>
</dbReference>
<evidence type="ECO:0000313" key="2">
    <source>
        <dbReference type="EMBL" id="SFG21688.1"/>
    </source>
</evidence>
<evidence type="ECO:0000313" key="3">
    <source>
        <dbReference type="Proteomes" id="UP000199116"/>
    </source>
</evidence>
<dbReference type="SMART" id="SM00060">
    <property type="entry name" value="FN3"/>
    <property type="match status" value="1"/>
</dbReference>
<dbReference type="RefSeq" id="WP_143083688.1">
    <property type="nucleotide sequence ID" value="NZ_FOOH01000039.1"/>
</dbReference>
<protein>
    <submittedName>
        <fullName evidence="2">Fibronectin type III domain-containing protein</fullName>
    </submittedName>
</protein>
<dbReference type="SUPFAM" id="SSF49265">
    <property type="entry name" value="Fibronectin type III"/>
    <property type="match status" value="1"/>
</dbReference>
<dbReference type="InterPro" id="IPR003961">
    <property type="entry name" value="FN3_dom"/>
</dbReference>
<dbReference type="PROSITE" id="PS51257">
    <property type="entry name" value="PROKAR_LIPOPROTEIN"/>
    <property type="match status" value="1"/>
</dbReference>
<sequence length="442" mass="48837">MKIKQTPIHYRLILVLGFFLTIPLLSGCSTQSDSNTSGQDIEPPSSPVNLVSKNTTLTSTDLQWSEATDNVGILTYLVFKNNENLAATTSTERAITGLRPNTNYTFKVKAKDKAGNTSEFSNEVSVTTLSVEAELLHASGNLESYIGNLIDSAPGASGNDYRVPTAVELNTWDLVIDAILNGDIEFAVEKAAEINYKITEFTDTGLDSQQGFYILEDNSLESNFWGTYVFSKTPERGQLVIQAPHIKYDLNTGKQAVYSFRNNLARALFISGTHRCNHREESSCSGSTTTCSSEGESYRISDMAHNVKSAFQLATENLFENIPNSVFVQLHGFGKKSEDPYVIMSNGTRDTPEEDFVVEIRDALLIEDSSLSFKIAHIDTDWSRLNGFTNTQGRFINNSSDPCAVSATSTSGRFIHIEQEKSKLREGSAQWEKISNALKEVF</sequence>
<dbReference type="Pfam" id="PF00041">
    <property type="entry name" value="fn3"/>
    <property type="match status" value="1"/>
</dbReference>
<dbReference type="AlphaFoldDB" id="A0A1I2Q080"/>
<feature type="domain" description="Fibronectin type-III" evidence="1">
    <location>
        <begin position="43"/>
        <end position="131"/>
    </location>
</feature>
<organism evidence="2 3">
    <name type="scientific">Salegentibacter agarivorans</name>
    <dbReference type="NCBI Taxonomy" id="345907"/>
    <lineage>
        <taxon>Bacteria</taxon>
        <taxon>Pseudomonadati</taxon>
        <taxon>Bacteroidota</taxon>
        <taxon>Flavobacteriia</taxon>
        <taxon>Flavobacteriales</taxon>
        <taxon>Flavobacteriaceae</taxon>
        <taxon>Salegentibacter</taxon>
    </lineage>
</organism>
<reference evidence="3" key="1">
    <citation type="submission" date="2016-10" db="EMBL/GenBank/DDBJ databases">
        <authorList>
            <person name="Varghese N."/>
            <person name="Submissions S."/>
        </authorList>
    </citation>
    <scope>NUCLEOTIDE SEQUENCE [LARGE SCALE GENOMIC DNA]</scope>
    <source>
        <strain evidence="3">DSM 23515</strain>
    </source>
</reference>
<dbReference type="Gene3D" id="2.60.40.10">
    <property type="entry name" value="Immunoglobulins"/>
    <property type="match status" value="1"/>
</dbReference>
<gene>
    <name evidence="2" type="ORF">SAMN04488033_1399</name>
</gene>
<dbReference type="PROSITE" id="PS50853">
    <property type="entry name" value="FN3"/>
    <property type="match status" value="1"/>
</dbReference>
<proteinExistence type="predicted"/>
<keyword evidence="3" id="KW-1185">Reference proteome</keyword>
<accession>A0A1I2Q080</accession>
<dbReference type="InterPro" id="IPR036116">
    <property type="entry name" value="FN3_sf"/>
</dbReference>